<keyword evidence="2" id="KW-1185">Reference proteome</keyword>
<evidence type="ECO:0000313" key="2">
    <source>
        <dbReference type="Proteomes" id="UP000579812"/>
    </source>
</evidence>
<protein>
    <submittedName>
        <fullName evidence="1">Uncharacterized protein</fullName>
    </submittedName>
</protein>
<comment type="caution">
    <text evidence="1">The sequence shown here is derived from an EMBL/GenBank/DDBJ whole genome shotgun (WGS) entry which is preliminary data.</text>
</comment>
<sequence>MAHCTGKLCPFEEQGKFINVKKVPESLQLFPYRMNAPVTSATTEDTCLLGHPDWLKFQRVQSSMNNKQKSHPMVDRLGIPFPIAVAYCGPRIRDRGEDVAFRYLPPFHLPLP</sequence>
<gene>
    <name evidence="1" type="ORF">G5714_001839</name>
</gene>
<proteinExistence type="predicted"/>
<dbReference type="Proteomes" id="UP000579812">
    <property type="component" value="Unassembled WGS sequence"/>
</dbReference>
<evidence type="ECO:0000313" key="1">
    <source>
        <dbReference type="EMBL" id="KAF4117286.1"/>
    </source>
</evidence>
<dbReference type="AlphaFoldDB" id="A0A7J6DD99"/>
<dbReference type="EMBL" id="JAAMOB010000002">
    <property type="protein sequence ID" value="KAF4117286.1"/>
    <property type="molecule type" value="Genomic_DNA"/>
</dbReference>
<reference evidence="1 2" key="1">
    <citation type="submission" date="2020-04" db="EMBL/GenBank/DDBJ databases">
        <title>Chromosome-level genome assembly of a cyprinid fish Onychostoma macrolepis by integration of Nanopore Sequencing, Bionano and Hi-C technology.</title>
        <authorList>
            <person name="Wang D."/>
        </authorList>
    </citation>
    <scope>NUCLEOTIDE SEQUENCE [LARGE SCALE GENOMIC DNA]</scope>
    <source>
        <strain evidence="1">SWU-2019</strain>
        <tissue evidence="1">Muscle</tissue>
    </source>
</reference>
<accession>A0A7J6DD99</accession>
<organism evidence="1 2">
    <name type="scientific">Onychostoma macrolepis</name>
    <dbReference type="NCBI Taxonomy" id="369639"/>
    <lineage>
        <taxon>Eukaryota</taxon>
        <taxon>Metazoa</taxon>
        <taxon>Chordata</taxon>
        <taxon>Craniata</taxon>
        <taxon>Vertebrata</taxon>
        <taxon>Euteleostomi</taxon>
        <taxon>Actinopterygii</taxon>
        <taxon>Neopterygii</taxon>
        <taxon>Teleostei</taxon>
        <taxon>Ostariophysi</taxon>
        <taxon>Cypriniformes</taxon>
        <taxon>Cyprinidae</taxon>
        <taxon>Acrossocheilinae</taxon>
        <taxon>Onychostoma</taxon>
    </lineage>
</organism>
<name>A0A7J6DD99_9TELE</name>